<protein>
    <submittedName>
        <fullName evidence="2">Uncharacterized protein</fullName>
    </submittedName>
</protein>
<sequence length="39" mass="4051">MKLILVCLIFALIATASAQWGYGAYGGYPYGGSGYGYGP</sequence>
<reference evidence="2" key="1">
    <citation type="submission" date="2022-11" db="UniProtKB">
        <authorList>
            <consortium name="WormBaseParasite"/>
        </authorList>
    </citation>
    <scope>IDENTIFICATION</scope>
</reference>
<organism evidence="1 2">
    <name type="scientific">Panagrolaimus sp. ES5</name>
    <dbReference type="NCBI Taxonomy" id="591445"/>
    <lineage>
        <taxon>Eukaryota</taxon>
        <taxon>Metazoa</taxon>
        <taxon>Ecdysozoa</taxon>
        <taxon>Nematoda</taxon>
        <taxon>Chromadorea</taxon>
        <taxon>Rhabditida</taxon>
        <taxon>Tylenchina</taxon>
        <taxon>Panagrolaimomorpha</taxon>
        <taxon>Panagrolaimoidea</taxon>
        <taxon>Panagrolaimidae</taxon>
        <taxon>Panagrolaimus</taxon>
    </lineage>
</organism>
<dbReference type="WBParaSite" id="ES5_v2.g27069.t1">
    <property type="protein sequence ID" value="ES5_v2.g27069.t1"/>
    <property type="gene ID" value="ES5_v2.g27069"/>
</dbReference>
<proteinExistence type="predicted"/>
<name>A0AC34GC57_9BILA</name>
<dbReference type="Proteomes" id="UP000887579">
    <property type="component" value="Unplaced"/>
</dbReference>
<evidence type="ECO:0000313" key="2">
    <source>
        <dbReference type="WBParaSite" id="ES5_v2.g27069.t1"/>
    </source>
</evidence>
<evidence type="ECO:0000313" key="1">
    <source>
        <dbReference type="Proteomes" id="UP000887579"/>
    </source>
</evidence>
<accession>A0AC34GC57</accession>